<proteinExistence type="predicted"/>
<comment type="caution">
    <text evidence="2">The sequence shown here is derived from an EMBL/GenBank/DDBJ whole genome shotgun (WGS) entry which is preliminary data.</text>
</comment>
<evidence type="ECO:0000256" key="1">
    <source>
        <dbReference type="SAM" id="MobiDB-lite"/>
    </source>
</evidence>
<evidence type="ECO:0000313" key="2">
    <source>
        <dbReference type="EMBL" id="KAK1700090.1"/>
    </source>
</evidence>
<gene>
    <name evidence="2" type="ORF">BDP55DRAFT_723690</name>
</gene>
<keyword evidence="3" id="KW-1185">Reference proteome</keyword>
<dbReference type="EMBL" id="JAHMHR010000003">
    <property type="protein sequence ID" value="KAK1700090.1"/>
    <property type="molecule type" value="Genomic_DNA"/>
</dbReference>
<accession>A0AAJ0AXF6</accession>
<sequence length="483" mass="55581">MDLKDIPNEILDLIIGQLFRLKTLGDPEKIREVRKHLLPARLVCRRWNSMATGHLYQTLELAPAKTVNDDEDEFEGWNRILDLEAARNAAQRVIIQSCHKDAKEYGDWPDWPGGRYPAFTSALQRIKQLPNLKAIELHFSEKCKGQWFQLRGYGDDVESAESRLHTLKAVFVAIRDRAVHSNPEISPIRSLTIRNLQNMAHQEFVDSALFRDVAKDIDRLHLLITEEYNEHGPDHDIFKEDRLKFEGHLHRQILPHFAANLTALTLSFHECWGTMPGYFDGAGPKLPRLKTLTLGNFVISNNHHFDWVLSQNSLETLRLDSCSIVSHINIDTEPTEKWNLHKEDWQRLPRGSYGISSGGAEIYRFDGTWEAVFDKIRHSLPYLKDFRFDNDSNGLHFLRPTRIGTVLYPSRYTNFDMGMCPSPWLLTDSATGKMEFGDNNLGSSDDSDDDDSYMNRSKETKEGDARAFNDLLSACRGRHEYLV</sequence>
<reference evidence="2" key="1">
    <citation type="submission" date="2021-06" db="EMBL/GenBank/DDBJ databases">
        <title>Comparative genomics, transcriptomics and evolutionary studies reveal genomic signatures of adaptation to plant cell wall in hemibiotrophic fungi.</title>
        <authorList>
            <consortium name="DOE Joint Genome Institute"/>
            <person name="Baroncelli R."/>
            <person name="Diaz J.F."/>
            <person name="Benocci T."/>
            <person name="Peng M."/>
            <person name="Battaglia E."/>
            <person name="Haridas S."/>
            <person name="Andreopoulos W."/>
            <person name="Labutti K."/>
            <person name="Pangilinan J."/>
            <person name="Floch G.L."/>
            <person name="Makela M.R."/>
            <person name="Henrissat B."/>
            <person name="Grigoriev I.V."/>
            <person name="Crouch J.A."/>
            <person name="De Vries R.P."/>
            <person name="Sukno S.A."/>
            <person name="Thon M.R."/>
        </authorList>
    </citation>
    <scope>NUCLEOTIDE SEQUENCE</scope>
    <source>
        <strain evidence="2">CBS 193.32</strain>
    </source>
</reference>
<dbReference type="PANTHER" id="PTHR42057:SF2">
    <property type="entry name" value="F-BOX DOMAIN PROTEIN (AFU_ORTHOLOGUE AFUA_4G00200)-RELATED"/>
    <property type="match status" value="1"/>
</dbReference>
<dbReference type="GeneID" id="85463306"/>
<organism evidence="2 3">
    <name type="scientific">Colletotrichum godetiae</name>
    <dbReference type="NCBI Taxonomy" id="1209918"/>
    <lineage>
        <taxon>Eukaryota</taxon>
        <taxon>Fungi</taxon>
        <taxon>Dikarya</taxon>
        <taxon>Ascomycota</taxon>
        <taxon>Pezizomycotina</taxon>
        <taxon>Sordariomycetes</taxon>
        <taxon>Hypocreomycetidae</taxon>
        <taxon>Glomerellales</taxon>
        <taxon>Glomerellaceae</taxon>
        <taxon>Colletotrichum</taxon>
        <taxon>Colletotrichum acutatum species complex</taxon>
    </lineage>
</organism>
<feature type="region of interest" description="Disordered" evidence="1">
    <location>
        <begin position="436"/>
        <end position="461"/>
    </location>
</feature>
<protein>
    <recommendedName>
        <fullName evidence="4">F-box domain-containing protein</fullName>
    </recommendedName>
</protein>
<evidence type="ECO:0008006" key="4">
    <source>
        <dbReference type="Google" id="ProtNLM"/>
    </source>
</evidence>
<dbReference type="Proteomes" id="UP001224890">
    <property type="component" value="Unassembled WGS sequence"/>
</dbReference>
<evidence type="ECO:0000313" key="3">
    <source>
        <dbReference type="Proteomes" id="UP001224890"/>
    </source>
</evidence>
<dbReference type="AlphaFoldDB" id="A0AAJ0AXF6"/>
<dbReference type="PANTHER" id="PTHR42057">
    <property type="entry name" value="F-BOX DOMAIN PROTEIN (AFU_ORTHOLOGUE AFUA_4G00200)"/>
    <property type="match status" value="1"/>
</dbReference>
<dbReference type="RefSeq" id="XP_060435847.1">
    <property type="nucleotide sequence ID" value="XM_060578780.1"/>
</dbReference>
<name>A0AAJ0AXF6_9PEZI</name>